<keyword evidence="2" id="KW-0808">Transferase</keyword>
<evidence type="ECO:0000313" key="2">
    <source>
        <dbReference type="EMBL" id="PYE56583.1"/>
    </source>
</evidence>
<dbReference type="Pfam" id="PF00583">
    <property type="entry name" value="Acetyltransf_1"/>
    <property type="match status" value="1"/>
</dbReference>
<dbReference type="AlphaFoldDB" id="A0A318SD56"/>
<comment type="caution">
    <text evidence="2">The sequence shown here is derived from an EMBL/GenBank/DDBJ whole genome shotgun (WGS) entry which is preliminary data.</text>
</comment>
<evidence type="ECO:0000259" key="1">
    <source>
        <dbReference type="PROSITE" id="PS51186"/>
    </source>
</evidence>
<proteinExistence type="predicted"/>
<dbReference type="EMBL" id="QJSX01000001">
    <property type="protein sequence ID" value="PYE56583.1"/>
    <property type="molecule type" value="Genomic_DNA"/>
</dbReference>
<evidence type="ECO:0000313" key="3">
    <source>
        <dbReference type="Proteomes" id="UP000248326"/>
    </source>
</evidence>
<dbReference type="CDD" id="cd04301">
    <property type="entry name" value="NAT_SF"/>
    <property type="match status" value="1"/>
</dbReference>
<name>A0A318SD56_9DEIO</name>
<dbReference type="PANTHER" id="PTHR43617">
    <property type="entry name" value="L-AMINO ACID N-ACETYLTRANSFERASE"/>
    <property type="match status" value="1"/>
</dbReference>
<dbReference type="InterPro" id="IPR050276">
    <property type="entry name" value="MshD_Acetyltransferase"/>
</dbReference>
<feature type="domain" description="N-acetyltransferase" evidence="1">
    <location>
        <begin position="10"/>
        <end position="154"/>
    </location>
</feature>
<dbReference type="PANTHER" id="PTHR43617:SF2">
    <property type="entry name" value="UPF0039 PROTEIN SLL0451"/>
    <property type="match status" value="1"/>
</dbReference>
<organism evidence="2 3">
    <name type="scientific">Deinococcus yavapaiensis KR-236</name>
    <dbReference type="NCBI Taxonomy" id="694435"/>
    <lineage>
        <taxon>Bacteria</taxon>
        <taxon>Thermotogati</taxon>
        <taxon>Deinococcota</taxon>
        <taxon>Deinococci</taxon>
        <taxon>Deinococcales</taxon>
        <taxon>Deinococcaceae</taxon>
        <taxon>Deinococcus</taxon>
    </lineage>
</organism>
<dbReference type="RefSeq" id="WP_110885052.1">
    <property type="nucleotide sequence ID" value="NZ_QJSX01000001.1"/>
</dbReference>
<dbReference type="InterPro" id="IPR000182">
    <property type="entry name" value="GNAT_dom"/>
</dbReference>
<sequence length="154" mass="17429">MTSTVRQDTVRLTPVSRDNWEQVVRLRLPDEQRSFVAPNVYSLAEVQFLTNGTALAVYAGETLVGFVMYAFDEDDRQYWVYRLMIDEAHQRKGYARAAMHLVIEDLRARSDVSQLVLGYKPENVGAAKLYANLGFRETGEVIGGEVIARLHFGA</sequence>
<dbReference type="Gene3D" id="3.40.630.30">
    <property type="match status" value="1"/>
</dbReference>
<dbReference type="SUPFAM" id="SSF55729">
    <property type="entry name" value="Acyl-CoA N-acyltransferases (Nat)"/>
    <property type="match status" value="1"/>
</dbReference>
<protein>
    <submittedName>
        <fullName evidence="2">Diamine N-acetyltransferase</fullName>
    </submittedName>
</protein>
<dbReference type="GO" id="GO:0016747">
    <property type="term" value="F:acyltransferase activity, transferring groups other than amino-acyl groups"/>
    <property type="evidence" value="ECO:0007669"/>
    <property type="project" value="InterPro"/>
</dbReference>
<dbReference type="Proteomes" id="UP000248326">
    <property type="component" value="Unassembled WGS sequence"/>
</dbReference>
<dbReference type="PROSITE" id="PS51186">
    <property type="entry name" value="GNAT"/>
    <property type="match status" value="1"/>
</dbReference>
<gene>
    <name evidence="2" type="ORF">DES52_101388</name>
</gene>
<keyword evidence="3" id="KW-1185">Reference proteome</keyword>
<dbReference type="InterPro" id="IPR016181">
    <property type="entry name" value="Acyl_CoA_acyltransferase"/>
</dbReference>
<dbReference type="OrthoDB" id="9127144at2"/>
<accession>A0A318SD56</accession>
<reference evidence="2 3" key="1">
    <citation type="submission" date="2018-06" db="EMBL/GenBank/DDBJ databases">
        <title>Genomic Encyclopedia of Type Strains, Phase IV (KMG-IV): sequencing the most valuable type-strain genomes for metagenomic binning, comparative biology and taxonomic classification.</title>
        <authorList>
            <person name="Goeker M."/>
        </authorList>
    </citation>
    <scope>NUCLEOTIDE SEQUENCE [LARGE SCALE GENOMIC DNA]</scope>
    <source>
        <strain evidence="2 3">DSM 18048</strain>
    </source>
</reference>